<keyword evidence="3" id="KW-1185">Reference proteome</keyword>
<feature type="compositionally biased region" description="Basic and acidic residues" evidence="1">
    <location>
        <begin position="77"/>
        <end position="88"/>
    </location>
</feature>
<proteinExistence type="predicted"/>
<dbReference type="RefSeq" id="XP_003056235.1">
    <property type="nucleotide sequence ID" value="XM_003056189.1"/>
</dbReference>
<evidence type="ECO:0000313" key="3">
    <source>
        <dbReference type="Proteomes" id="UP000001876"/>
    </source>
</evidence>
<gene>
    <name evidence="2" type="ORF">MICPUCDRAFT_55012</name>
</gene>
<name>C1MJL9_MICPC</name>
<organism evidence="3">
    <name type="scientific">Micromonas pusilla (strain CCMP1545)</name>
    <name type="common">Picoplanktonic green alga</name>
    <dbReference type="NCBI Taxonomy" id="564608"/>
    <lineage>
        <taxon>Eukaryota</taxon>
        <taxon>Viridiplantae</taxon>
        <taxon>Chlorophyta</taxon>
        <taxon>Mamiellophyceae</taxon>
        <taxon>Mamiellales</taxon>
        <taxon>Mamiellaceae</taxon>
        <taxon>Micromonas</taxon>
    </lineage>
</organism>
<accession>C1MJL9</accession>
<reference evidence="2 3" key="1">
    <citation type="journal article" date="2009" name="Science">
        <title>Green evolution and dynamic adaptations revealed by genomes of the marine picoeukaryotes Micromonas.</title>
        <authorList>
            <person name="Worden A.Z."/>
            <person name="Lee J.H."/>
            <person name="Mock T."/>
            <person name="Rouze P."/>
            <person name="Simmons M.P."/>
            <person name="Aerts A.L."/>
            <person name="Allen A.E."/>
            <person name="Cuvelier M.L."/>
            <person name="Derelle E."/>
            <person name="Everett M.V."/>
            <person name="Foulon E."/>
            <person name="Grimwood J."/>
            <person name="Gundlach H."/>
            <person name="Henrissat B."/>
            <person name="Napoli C."/>
            <person name="McDonald S.M."/>
            <person name="Parker M.S."/>
            <person name="Rombauts S."/>
            <person name="Salamov A."/>
            <person name="Von Dassow P."/>
            <person name="Badger J.H."/>
            <person name="Coutinho P.M."/>
            <person name="Demir E."/>
            <person name="Dubchak I."/>
            <person name="Gentemann C."/>
            <person name="Eikrem W."/>
            <person name="Gready J.E."/>
            <person name="John U."/>
            <person name="Lanier W."/>
            <person name="Lindquist E.A."/>
            <person name="Lucas S."/>
            <person name="Mayer K.F."/>
            <person name="Moreau H."/>
            <person name="Not F."/>
            <person name="Otillar R."/>
            <person name="Panaud O."/>
            <person name="Pangilinan J."/>
            <person name="Paulsen I."/>
            <person name="Piegu B."/>
            <person name="Poliakov A."/>
            <person name="Robbens S."/>
            <person name="Schmutz J."/>
            <person name="Toulza E."/>
            <person name="Wyss T."/>
            <person name="Zelensky A."/>
            <person name="Zhou K."/>
            <person name="Armbrust E.V."/>
            <person name="Bhattacharya D."/>
            <person name="Goodenough U.W."/>
            <person name="Van de Peer Y."/>
            <person name="Grigoriev I.V."/>
        </authorList>
    </citation>
    <scope>NUCLEOTIDE SEQUENCE [LARGE SCALE GENOMIC DNA]</scope>
    <source>
        <strain evidence="2 3">CCMP1545</strain>
    </source>
</reference>
<dbReference type="AlphaFoldDB" id="C1MJL9"/>
<dbReference type="KEGG" id="mpp:MICPUCDRAFT_55012"/>
<evidence type="ECO:0000313" key="2">
    <source>
        <dbReference type="EMBL" id="EEH59611.1"/>
    </source>
</evidence>
<feature type="region of interest" description="Disordered" evidence="1">
    <location>
        <begin position="38"/>
        <end position="88"/>
    </location>
</feature>
<dbReference type="GeneID" id="9681274"/>
<sequence>MVDKRALLAGGIVLWAGALQLHMWSLTSSDAFRKSPIASSSSWSWSWTTPSLWGGPGGSGDGDGGGEKTSSTPPGRTTREAARGRGDR</sequence>
<feature type="compositionally biased region" description="Gly residues" evidence="1">
    <location>
        <begin position="54"/>
        <end position="63"/>
    </location>
</feature>
<protein>
    <submittedName>
        <fullName evidence="2">Predicted protein</fullName>
    </submittedName>
</protein>
<evidence type="ECO:0000256" key="1">
    <source>
        <dbReference type="SAM" id="MobiDB-lite"/>
    </source>
</evidence>
<dbReference type="Proteomes" id="UP000001876">
    <property type="component" value="Unassembled WGS sequence"/>
</dbReference>
<dbReference type="EMBL" id="GG663736">
    <property type="protein sequence ID" value="EEH59611.1"/>
    <property type="molecule type" value="Genomic_DNA"/>
</dbReference>